<evidence type="ECO:0000313" key="3">
    <source>
        <dbReference type="Proteomes" id="UP000076021"/>
    </source>
</evidence>
<proteinExistence type="predicted"/>
<dbReference type="KEGG" id="rst:ATY39_00345"/>
<keyword evidence="1" id="KW-0732">Signal</keyword>
<evidence type="ECO:0000256" key="1">
    <source>
        <dbReference type="SAM" id="SignalP"/>
    </source>
</evidence>
<name>A0A143H909_9BACL</name>
<gene>
    <name evidence="2" type="ORF">ATY39_00345</name>
</gene>
<sequence>MKKLCIFGLPLMVMLSGFSYDIFAKEKENPVQSKRLISDESMNIAGERMHVKLVRKTIDNKDYRVSEITSGEGTISFIYSLKDDKIDVTSKDLSAADLNKIQKNTDQMIEGLNLKQTKFSNVQSAAKKTTGSWLIGKWNKHKVTANGKFTAQTLIGILGATFGFPGAVFSGIANIAIQYGIKEGYYKVRQDVRILDANYMEYRVYTKLYKDKKYKKQVGKTQVSHRTVWAGV</sequence>
<feature type="chain" id="PRO_5007509149" evidence="1">
    <location>
        <begin position="25"/>
        <end position="232"/>
    </location>
</feature>
<protein>
    <submittedName>
        <fullName evidence="2">Uncharacterized protein</fullName>
    </submittedName>
</protein>
<dbReference type="AlphaFoldDB" id="A0A143H909"/>
<dbReference type="RefSeq" id="WP_066784121.1">
    <property type="nucleotide sequence ID" value="NZ_CP014806.1"/>
</dbReference>
<accession>A0A143H909</accession>
<reference evidence="2 3" key="1">
    <citation type="journal article" date="2016" name="Genome Announc.">
        <title>Whole-Genome Sequence of Rummeliibacillus stabekisii Strain PP9 Isolated from Antarctic Soil.</title>
        <authorList>
            <person name="da Mota F.F."/>
            <person name="Vollu R.E."/>
            <person name="Jurelevicius D."/>
            <person name="Seldin L."/>
        </authorList>
    </citation>
    <scope>NUCLEOTIDE SEQUENCE [LARGE SCALE GENOMIC DNA]</scope>
    <source>
        <strain evidence="2 3">PP9</strain>
    </source>
</reference>
<organism evidence="2 3">
    <name type="scientific">Rummeliibacillus stabekisii</name>
    <dbReference type="NCBI Taxonomy" id="241244"/>
    <lineage>
        <taxon>Bacteria</taxon>
        <taxon>Bacillati</taxon>
        <taxon>Bacillota</taxon>
        <taxon>Bacilli</taxon>
        <taxon>Bacillales</taxon>
        <taxon>Caryophanaceae</taxon>
        <taxon>Rummeliibacillus</taxon>
    </lineage>
</organism>
<dbReference type="Proteomes" id="UP000076021">
    <property type="component" value="Chromosome"/>
</dbReference>
<reference evidence="3" key="2">
    <citation type="submission" date="2016-03" db="EMBL/GenBank/DDBJ databases">
        <authorList>
            <person name="Seldin L."/>
        </authorList>
    </citation>
    <scope>NUCLEOTIDE SEQUENCE [LARGE SCALE GENOMIC DNA]</scope>
    <source>
        <strain evidence="3">PP9</strain>
    </source>
</reference>
<feature type="signal peptide" evidence="1">
    <location>
        <begin position="1"/>
        <end position="24"/>
    </location>
</feature>
<dbReference type="EMBL" id="CP014806">
    <property type="protein sequence ID" value="AMW97996.1"/>
    <property type="molecule type" value="Genomic_DNA"/>
</dbReference>
<keyword evidence="3" id="KW-1185">Reference proteome</keyword>
<evidence type="ECO:0000313" key="2">
    <source>
        <dbReference type="EMBL" id="AMW97996.1"/>
    </source>
</evidence>
<dbReference type="OrthoDB" id="9919031at2"/>